<dbReference type="RefSeq" id="XP_007408040.1">
    <property type="nucleotide sequence ID" value="XM_007407978.1"/>
</dbReference>
<dbReference type="STRING" id="747676.F4RFY8"/>
<dbReference type="GeneID" id="18929784"/>
<sequence length="374" mass="41425">MPQANDLQANLICNGTPLAEYPVPSAAPNTVFCESTPGQTFHVKLSGSRALFDRVVYLYCDGVLMDSYAIHRHQLPAITFHGIYLQNDFTKIMPFKFSKIELCEEDNSHPEDIIKNLGTVSLELVHCTLGHTLPCYQSFVPSIASKDKFSERNKKASMIPHTVGLGESTFAPVPRATSSVHLVQRDPMPYQRFVWQYRSRNMLITAGVIPRPVTLLPDIRLPTPSSTRQNNVPGARSLSGSGHMTPGPLSNRTNRESKPDTKPKTNGHKVVVIDLCDDEDRPIVKSIVIHSSPKKTICLDDDEDDQIIQPSNNAQASGSSAQQVDIKPVKNELNSQNITAPDGPQTKRAQDEREVEGHDRKRVKAEMTSISLNV</sequence>
<dbReference type="OrthoDB" id="3364132at2759"/>
<accession>F4RFY8</accession>
<dbReference type="VEuPathDB" id="FungiDB:MELLADRAFT_61741"/>
<evidence type="ECO:0000259" key="2">
    <source>
        <dbReference type="Pfam" id="PF25534"/>
    </source>
</evidence>
<reference evidence="4" key="1">
    <citation type="journal article" date="2011" name="Proc. Natl. Acad. Sci. U.S.A.">
        <title>Obligate biotrophy features unraveled by the genomic analysis of rust fungi.</title>
        <authorList>
            <person name="Duplessis S."/>
            <person name="Cuomo C.A."/>
            <person name="Lin Y.-C."/>
            <person name="Aerts A."/>
            <person name="Tisserant E."/>
            <person name="Veneault-Fourrey C."/>
            <person name="Joly D.L."/>
            <person name="Hacquard S."/>
            <person name="Amselem J."/>
            <person name="Cantarel B.L."/>
            <person name="Chiu R."/>
            <person name="Coutinho P.M."/>
            <person name="Feau N."/>
            <person name="Field M."/>
            <person name="Frey P."/>
            <person name="Gelhaye E."/>
            <person name="Goldberg J."/>
            <person name="Grabherr M.G."/>
            <person name="Kodira C.D."/>
            <person name="Kohler A."/>
            <person name="Kuees U."/>
            <person name="Lindquist E.A."/>
            <person name="Lucas S.M."/>
            <person name="Mago R."/>
            <person name="Mauceli E."/>
            <person name="Morin E."/>
            <person name="Murat C."/>
            <person name="Pangilinan J.L."/>
            <person name="Park R."/>
            <person name="Pearson M."/>
            <person name="Quesneville H."/>
            <person name="Rouhier N."/>
            <person name="Sakthikumar S."/>
            <person name="Salamov A.A."/>
            <person name="Schmutz J."/>
            <person name="Selles B."/>
            <person name="Shapiro H."/>
            <person name="Tanguay P."/>
            <person name="Tuskan G.A."/>
            <person name="Henrissat B."/>
            <person name="Van de Peer Y."/>
            <person name="Rouze P."/>
            <person name="Ellis J.G."/>
            <person name="Dodds P.N."/>
            <person name="Schein J.E."/>
            <person name="Zhong S."/>
            <person name="Hamelin R.C."/>
            <person name="Grigoriev I.V."/>
            <person name="Szabo L.J."/>
            <person name="Martin F."/>
        </authorList>
    </citation>
    <scope>NUCLEOTIDE SEQUENCE [LARGE SCALE GENOMIC DNA]</scope>
    <source>
        <strain evidence="4">98AG31 / pathotype 3-4-7</strain>
    </source>
</reference>
<dbReference type="PANTHER" id="PTHR36223">
    <property type="entry name" value="BETA-LACTAMASE-TYPE TRANSPEPTIDASE FOLD DOMAIN CONTAINING PROTEIN"/>
    <property type="match status" value="1"/>
</dbReference>
<feature type="compositionally biased region" description="Basic and acidic residues" evidence="1">
    <location>
        <begin position="348"/>
        <end position="359"/>
    </location>
</feature>
<organism evidence="4">
    <name type="scientific">Melampsora larici-populina (strain 98AG31 / pathotype 3-4-7)</name>
    <name type="common">Poplar leaf rust fungus</name>
    <dbReference type="NCBI Taxonomy" id="747676"/>
    <lineage>
        <taxon>Eukaryota</taxon>
        <taxon>Fungi</taxon>
        <taxon>Dikarya</taxon>
        <taxon>Basidiomycota</taxon>
        <taxon>Pucciniomycotina</taxon>
        <taxon>Pucciniomycetes</taxon>
        <taxon>Pucciniales</taxon>
        <taxon>Melampsoraceae</taxon>
        <taxon>Melampsora</taxon>
    </lineage>
</organism>
<feature type="region of interest" description="Disordered" evidence="1">
    <location>
        <begin position="334"/>
        <end position="374"/>
    </location>
</feature>
<feature type="compositionally biased region" description="Basic and acidic residues" evidence="1">
    <location>
        <begin position="253"/>
        <end position="263"/>
    </location>
</feature>
<proteinExistence type="predicted"/>
<dbReference type="KEGG" id="mlr:MELLADRAFT_61741"/>
<dbReference type="HOGENOM" id="CLU_063082_0_0_1"/>
<feature type="domain" description="DUF7918" evidence="2">
    <location>
        <begin position="7"/>
        <end position="211"/>
    </location>
</feature>
<dbReference type="EMBL" id="GL883100">
    <property type="protein sequence ID" value="EGG08454.1"/>
    <property type="molecule type" value="Genomic_DNA"/>
</dbReference>
<evidence type="ECO:0000313" key="3">
    <source>
        <dbReference type="EMBL" id="EGG08454.1"/>
    </source>
</evidence>
<dbReference type="Pfam" id="PF25534">
    <property type="entry name" value="DUF7918"/>
    <property type="match status" value="1"/>
</dbReference>
<keyword evidence="4" id="KW-1185">Reference proteome</keyword>
<dbReference type="eggNOG" id="ENOG502SAV6">
    <property type="taxonomic scope" value="Eukaryota"/>
</dbReference>
<dbReference type="PANTHER" id="PTHR36223:SF1">
    <property type="entry name" value="TRANSCRIPTION ELONGATION FACTOR EAF N-TERMINAL DOMAIN-CONTAINING PROTEIN"/>
    <property type="match status" value="1"/>
</dbReference>
<feature type="region of interest" description="Disordered" evidence="1">
    <location>
        <begin position="220"/>
        <end position="266"/>
    </location>
</feature>
<feature type="compositionally biased region" description="Polar residues" evidence="1">
    <location>
        <begin position="223"/>
        <end position="252"/>
    </location>
</feature>
<name>F4RFY8_MELLP</name>
<dbReference type="InterPro" id="IPR057678">
    <property type="entry name" value="DUF7918"/>
</dbReference>
<evidence type="ECO:0000256" key="1">
    <source>
        <dbReference type="SAM" id="MobiDB-lite"/>
    </source>
</evidence>
<dbReference type="InParanoid" id="F4RFY8"/>
<protein>
    <recommendedName>
        <fullName evidence="2">DUF7918 domain-containing protein</fullName>
    </recommendedName>
</protein>
<gene>
    <name evidence="3" type="ORF">MELLADRAFT_61741</name>
</gene>
<dbReference type="Proteomes" id="UP000001072">
    <property type="component" value="Unassembled WGS sequence"/>
</dbReference>
<evidence type="ECO:0000313" key="4">
    <source>
        <dbReference type="Proteomes" id="UP000001072"/>
    </source>
</evidence>
<dbReference type="AlphaFoldDB" id="F4RFY8"/>